<comment type="caution">
    <text evidence="5">The sequence shown here is derived from an EMBL/GenBank/DDBJ whole genome shotgun (WGS) entry which is preliminary data.</text>
</comment>
<protein>
    <submittedName>
        <fullName evidence="5">Membrane protein</fullName>
    </submittedName>
</protein>
<name>A0A081PIZ4_9SPHI</name>
<comment type="subcellular location">
    <subcellularLocation>
        <location evidence="1">Membrane</location>
    </subcellularLocation>
</comment>
<dbReference type="Gene3D" id="2.40.160.50">
    <property type="entry name" value="membrane protein fhac: a member of the omp85/tpsb transporter family"/>
    <property type="match status" value="1"/>
</dbReference>
<feature type="domain" description="Bacterial surface antigen (D15)" evidence="4">
    <location>
        <begin position="606"/>
        <end position="846"/>
    </location>
</feature>
<organism evidence="5 6">
    <name type="scientific">Pedobacter antarcticus 4BY</name>
    <dbReference type="NCBI Taxonomy" id="1358423"/>
    <lineage>
        <taxon>Bacteria</taxon>
        <taxon>Pseudomonadati</taxon>
        <taxon>Bacteroidota</taxon>
        <taxon>Sphingobacteriia</taxon>
        <taxon>Sphingobacteriales</taxon>
        <taxon>Sphingobacteriaceae</taxon>
        <taxon>Pedobacter</taxon>
    </lineage>
</organism>
<dbReference type="eggNOG" id="COG4775">
    <property type="taxonomic scope" value="Bacteria"/>
</dbReference>
<accession>A0A081PIZ4</accession>
<keyword evidence="6" id="KW-1185">Reference proteome</keyword>
<keyword evidence="3" id="KW-0732">Signal</keyword>
<dbReference type="EMBL" id="JNFF01000033">
    <property type="protein sequence ID" value="KEQ30667.1"/>
    <property type="molecule type" value="Genomic_DNA"/>
</dbReference>
<evidence type="ECO:0000313" key="5">
    <source>
        <dbReference type="EMBL" id="KEQ30667.1"/>
    </source>
</evidence>
<evidence type="ECO:0000313" key="6">
    <source>
        <dbReference type="Proteomes" id="UP000028007"/>
    </source>
</evidence>
<proteinExistence type="predicted"/>
<gene>
    <name evidence="5" type="ORF">N180_05470</name>
</gene>
<evidence type="ECO:0000256" key="3">
    <source>
        <dbReference type="SAM" id="SignalP"/>
    </source>
</evidence>
<feature type="signal peptide" evidence="3">
    <location>
        <begin position="1"/>
        <end position="24"/>
    </location>
</feature>
<feature type="chain" id="PRO_5001761880" evidence="3">
    <location>
        <begin position="25"/>
        <end position="860"/>
    </location>
</feature>
<evidence type="ECO:0000256" key="2">
    <source>
        <dbReference type="ARBA" id="ARBA00023136"/>
    </source>
</evidence>
<evidence type="ECO:0000259" key="4">
    <source>
        <dbReference type="Pfam" id="PF01103"/>
    </source>
</evidence>
<dbReference type="AlphaFoldDB" id="A0A081PIZ4"/>
<sequence length="860" mass="98245">MILKTSISAVLTGVILSLSVNVLAQTTAVRDSVTMPIAPGYDTVSNAHRFFFGEGYRKLWAEPVKVRVMDMQTERGGMKILQLGGGMETRSLRLADASGKEWALRTVQKYPERKLPDNLKATIVKDIVQDQIATTHPFSALVVPPLADALNIPHANPELVYVGDDPGLGIYQKEFSNAVYLLEERSPEGLRKSDNTLKVYRKLQEDNDTYLDQKLVLRSRLLDFILGDYDKHDDNWRWIREDDEKKDIKTYIPVPRDRDKVFYKTSGLLPWILSHQWLKANIQPYEPEIRAVDQWNIYQRHFDRYFLNGLDEKDWRKAVKEVQDIITPELLEKAFRRMPENIYNINGDETLRIAIARTKNLDKSALDYYRYLSRTVDIPATDKKELIELEKKAGGEVKLTMHNIKKNGDAGRKLYQRTFEPGITKEIRVYGMAGEDQFRLTGTESSPIVVRMIGGDDQDSFEIDPKAKNRGKTYIYDRSDETNNIPSSSLAKLRLAKDTAVNSYNKNSYEFDRFGPLVHLNYNIDQGIQPGVGLLLEKQGFRRTPYAQKQEFWIDYSTGRKSFILSYAGDFKKIIGNTSFKINANLLGPNNLSNFFGLGNETAFIKDEPKGMSYYRNRYDYFQSDFQFYQQISKWTIGGGPAFSYYTSSESANDNRFLNEFNRQHPEMNVFSDRAFAGLLAEVRYDSRDQVAVPTKGMYWNTRISGMQELNNGNDRMGKIQTEFRYYANPGKGGVVIANRLGGGTTFGDPQYFQLMQLGGVHNLRGFHTGRFSGKTMVYENLDLRVKLFNFTSYIVPGSVGLLAFNDIGRVWYGGESSDQWHYGYGGGLYVVPAEMILIQAAVGFSKESTMPYISVGFNF</sequence>
<dbReference type="Pfam" id="PF01103">
    <property type="entry name" value="Omp85"/>
    <property type="match status" value="1"/>
</dbReference>
<dbReference type="InterPro" id="IPR000184">
    <property type="entry name" value="Bac_surfAg_D15"/>
</dbReference>
<dbReference type="OrthoDB" id="333971at2"/>
<dbReference type="Proteomes" id="UP000028007">
    <property type="component" value="Unassembled WGS sequence"/>
</dbReference>
<keyword evidence="2" id="KW-0472">Membrane</keyword>
<reference evidence="5 6" key="1">
    <citation type="journal article" date="1992" name="Int. J. Syst. Bacteriol.">
        <title>Sphingobacterium antarcticus sp. nov. a Psychrotrophic Bacterium from the Soils of Schirmacher Oasis, Antarctica.</title>
        <authorList>
            <person name="Shivaji S."/>
            <person name="Ray M.K."/>
            <person name="Rao N.S."/>
            <person name="Saiserr L."/>
            <person name="Jagannadham M.V."/>
            <person name="Kumar G.S."/>
            <person name="Reddy G."/>
            <person name="Bhargava P.M."/>
        </authorList>
    </citation>
    <scope>NUCLEOTIDE SEQUENCE [LARGE SCALE GENOMIC DNA]</scope>
    <source>
        <strain evidence="5 6">4BY</strain>
    </source>
</reference>
<dbReference type="RefSeq" id="WP_037439443.1">
    <property type="nucleotide sequence ID" value="NZ_JNFF01000033.1"/>
</dbReference>
<evidence type="ECO:0000256" key="1">
    <source>
        <dbReference type="ARBA" id="ARBA00004370"/>
    </source>
</evidence>
<dbReference type="GO" id="GO:0019867">
    <property type="term" value="C:outer membrane"/>
    <property type="evidence" value="ECO:0007669"/>
    <property type="project" value="InterPro"/>
</dbReference>